<dbReference type="InterPro" id="IPR015943">
    <property type="entry name" value="WD40/YVTN_repeat-like_dom_sf"/>
</dbReference>
<dbReference type="RefSeq" id="XP_003286760.1">
    <property type="nucleotide sequence ID" value="XM_003286712.1"/>
</dbReference>
<dbReference type="STRING" id="5786.F0ZH54"/>
<keyword evidence="1 3" id="KW-0853">WD repeat</keyword>
<dbReference type="Gene3D" id="2.130.10.10">
    <property type="entry name" value="YVTN repeat-like/Quinoprotein amine dehydrogenase"/>
    <property type="match status" value="1"/>
</dbReference>
<dbReference type="VEuPathDB" id="AmoebaDB:DICPUDRAFT_77614"/>
<dbReference type="SMART" id="SM00320">
    <property type="entry name" value="WD40"/>
    <property type="match status" value="3"/>
</dbReference>
<keyword evidence="2" id="KW-0677">Repeat</keyword>
<accession>F0ZH54</accession>
<dbReference type="PROSITE" id="PS50082">
    <property type="entry name" value="WD_REPEATS_2"/>
    <property type="match status" value="1"/>
</dbReference>
<feature type="repeat" description="WD" evidence="3">
    <location>
        <begin position="125"/>
        <end position="159"/>
    </location>
</feature>
<dbReference type="OMA" id="CLWKYNY"/>
<dbReference type="InParanoid" id="F0ZH54"/>
<dbReference type="InterPro" id="IPR001680">
    <property type="entry name" value="WD40_rpt"/>
</dbReference>
<gene>
    <name evidence="4" type="ORF">DICPUDRAFT_77614</name>
</gene>
<sequence>MSNSNNNINNDSKEVLHNYVSNKLTNQPFSCQWIPSSCSIVTVGKKASGGNVKGEFKIHQLDFDSNETPKLSLIYENEFSNPFRCLSFFNGGNDNSNRNFAAGHFNGFLTVWDSDICDLPKLTIKTTHLDGIVSIDTFSDNLVVCGGKDGSVSVWDIRSPLKSINTFTQDDKSNCWSICTNDSTLITGFENGNLNIYDLKTQSKRQSSSINGGICSISSKNKINILDEFIITTNKSFISIVNNNNNNNNNTLNFNNIEIKNNQTIWSCSYSPFNNKDESIFSIAQGDGVVSMYKDQGVLVDKVQISDSPIISLDYNKDKRGLMCSLSLKKQVSILICPL</sequence>
<protein>
    <submittedName>
        <fullName evidence="4">Uncharacterized protein</fullName>
    </submittedName>
</protein>
<dbReference type="eggNOG" id="ENOG502QRKB">
    <property type="taxonomic scope" value="Eukaryota"/>
</dbReference>
<evidence type="ECO:0000256" key="2">
    <source>
        <dbReference type="ARBA" id="ARBA00022737"/>
    </source>
</evidence>
<dbReference type="SUPFAM" id="SSF50978">
    <property type="entry name" value="WD40 repeat-like"/>
    <property type="match status" value="1"/>
</dbReference>
<dbReference type="InterPro" id="IPR036322">
    <property type="entry name" value="WD40_repeat_dom_sf"/>
</dbReference>
<evidence type="ECO:0000256" key="1">
    <source>
        <dbReference type="ARBA" id="ARBA00022574"/>
    </source>
</evidence>
<dbReference type="KEGG" id="dpp:DICPUDRAFT_77614"/>
<evidence type="ECO:0000313" key="5">
    <source>
        <dbReference type="Proteomes" id="UP000001064"/>
    </source>
</evidence>
<dbReference type="OrthoDB" id="427795at2759"/>
<proteinExistence type="predicted"/>
<keyword evidence="5" id="KW-1185">Reference proteome</keyword>
<evidence type="ECO:0000313" key="4">
    <source>
        <dbReference type="EMBL" id="EGC36735.1"/>
    </source>
</evidence>
<dbReference type="GeneID" id="10504153"/>
<dbReference type="PANTHER" id="PTHR10971">
    <property type="entry name" value="MRNA EXPORT FACTOR AND BUB3"/>
    <property type="match status" value="1"/>
</dbReference>
<dbReference type="AlphaFoldDB" id="F0ZH54"/>
<dbReference type="GO" id="GO:0043130">
    <property type="term" value="F:ubiquitin binding"/>
    <property type="evidence" value="ECO:0000318"/>
    <property type="project" value="GO_Central"/>
</dbReference>
<reference evidence="5" key="1">
    <citation type="journal article" date="2011" name="Genome Biol.">
        <title>Comparative genomics of the social amoebae Dictyostelium discoideum and Dictyostelium purpureum.</title>
        <authorList>
            <consortium name="US DOE Joint Genome Institute (JGI-PGF)"/>
            <person name="Sucgang R."/>
            <person name="Kuo A."/>
            <person name="Tian X."/>
            <person name="Salerno W."/>
            <person name="Parikh A."/>
            <person name="Feasley C.L."/>
            <person name="Dalin E."/>
            <person name="Tu H."/>
            <person name="Huang E."/>
            <person name="Barry K."/>
            <person name="Lindquist E."/>
            <person name="Shapiro H."/>
            <person name="Bruce D."/>
            <person name="Schmutz J."/>
            <person name="Salamov A."/>
            <person name="Fey P."/>
            <person name="Gaudet P."/>
            <person name="Anjard C."/>
            <person name="Babu M.M."/>
            <person name="Basu S."/>
            <person name="Bushmanova Y."/>
            <person name="van der Wel H."/>
            <person name="Katoh-Kurasawa M."/>
            <person name="Dinh C."/>
            <person name="Coutinho P.M."/>
            <person name="Saito T."/>
            <person name="Elias M."/>
            <person name="Schaap P."/>
            <person name="Kay R.R."/>
            <person name="Henrissat B."/>
            <person name="Eichinger L."/>
            <person name="Rivero F."/>
            <person name="Putnam N.H."/>
            <person name="West C.M."/>
            <person name="Loomis W.F."/>
            <person name="Chisholm R.L."/>
            <person name="Shaulsky G."/>
            <person name="Strassmann J.E."/>
            <person name="Queller D.C."/>
            <person name="Kuspa A."/>
            <person name="Grigoriev I.V."/>
        </authorList>
    </citation>
    <scope>NUCLEOTIDE SEQUENCE [LARGE SCALE GENOMIC DNA]</scope>
    <source>
        <strain evidence="5">QSDP1</strain>
    </source>
</reference>
<organism evidence="4 5">
    <name type="scientific">Dictyostelium purpureum</name>
    <name type="common">Slime mold</name>
    <dbReference type="NCBI Taxonomy" id="5786"/>
    <lineage>
        <taxon>Eukaryota</taxon>
        <taxon>Amoebozoa</taxon>
        <taxon>Evosea</taxon>
        <taxon>Eumycetozoa</taxon>
        <taxon>Dictyostelia</taxon>
        <taxon>Dictyosteliales</taxon>
        <taxon>Dictyosteliaceae</taxon>
        <taxon>Dictyostelium</taxon>
    </lineage>
</organism>
<dbReference type="FunCoup" id="F0ZH54">
    <property type="interactions" value="25"/>
</dbReference>
<dbReference type="EMBL" id="GL871018">
    <property type="protein sequence ID" value="EGC36735.1"/>
    <property type="molecule type" value="Genomic_DNA"/>
</dbReference>
<name>F0ZH54_DICPU</name>
<evidence type="ECO:0000256" key="3">
    <source>
        <dbReference type="PROSITE-ProRule" id="PRU00221"/>
    </source>
</evidence>
<dbReference type="Proteomes" id="UP000001064">
    <property type="component" value="Unassembled WGS sequence"/>
</dbReference>